<proteinExistence type="inferred from homology"/>
<keyword evidence="2" id="KW-0853">WD repeat</keyword>
<keyword evidence="8" id="KW-1185">Reference proteome</keyword>
<dbReference type="InterPro" id="IPR037593">
    <property type="entry name" value="MIOS/Sea4"/>
</dbReference>
<organism evidence="7 8">
    <name type="scientific">Macrolepiota fuliginosa MF-IS2</name>
    <dbReference type="NCBI Taxonomy" id="1400762"/>
    <lineage>
        <taxon>Eukaryota</taxon>
        <taxon>Fungi</taxon>
        <taxon>Dikarya</taxon>
        <taxon>Basidiomycota</taxon>
        <taxon>Agaricomycotina</taxon>
        <taxon>Agaricomycetes</taxon>
        <taxon>Agaricomycetidae</taxon>
        <taxon>Agaricales</taxon>
        <taxon>Agaricineae</taxon>
        <taxon>Agaricaceae</taxon>
        <taxon>Macrolepiota</taxon>
    </lineage>
</organism>
<evidence type="ECO:0000256" key="4">
    <source>
        <dbReference type="SAM" id="MobiDB-lite"/>
    </source>
</evidence>
<dbReference type="CDD" id="cd16691">
    <property type="entry name" value="mRING-H2-C3H3C2_Mio"/>
    <property type="match status" value="1"/>
</dbReference>
<sequence length="1142" mass="127246">MVLPEKRLLWHPRQENKFVVGGGSQITLYEWANEHPRIRHVTSQQDLQYMKCFAWSPNPTLDDLVAVGFNSGRVDLIRLEAAKQTRGEKLSSGPSVSLSVRNSRNCNAVAFCTTDPNYLAAGLDKVRGDCSLLIWDITSSIPLLSFDPTGSSQDLASIINPTPRTQASIPRGVESNNPRHDPRILQQYAPQEIVSCLTFLPKSAHLLLAGISYRWLRLFDLRSQAANVLSVPGKIQALATDPFDQHRVASIGDNNISIWDTRKLTSPLMFSERDAMADNARLRPGSVFSNIEFSSTRRGCLASLERDSAYVRFWDLIDTSGPSSDIMGLGIIGSPSSKAPTKRSWAATLPWQTSGHQQLPGAMKQRTSSTDINASSLVLANTRRTKNFTKQLSSFALAPDPGSPHPLTSNVMIVTKDGDLEMYAIYDAAKQSVWSSRGDLAFGSGVSLKIMPGLPDNDLDADLALSTSGYRRGATSSEYGRGSRSRSARPRDDSLIRGRPAKSQSLPPLVPPIIPPALFGRGDEHGFPALPSTTPTIPTGLAATRPQKGRTYSPSALRKYQIHDQTDQQAGQGSVRQSSVSREPMPMSGEHGLIGEKLESEKVKKRQRARDSRTKEVVRTVEDDISMLMRRRAMTGYGLRQPQHNMWITREEHDVTDIHSQALSDLWAWIFHSQQLLSTPNARIHGYDFAHQGILGIWEGLPPMQSQMDATPIERPLLNLGGPSLTTGHERKSKRSYSQADDYQGSFQTALSVVESRKTGERSTWKPIVNTTKLVQRQVAMKLCGWSLKEDELSAAIFRWEKEGQHTRAAAWLIFTRQFSKALETLLKSSDMSHKMMSGTIAALIPHGNNNAPLRSHDLRDHCERMMKDMKDPYFCAILTYLAVGDWADVLKEESIPLRERLAIALQFLDDKALTIYLRQVVELVVSKGNIDGLIVTGLTNRGMDILQNYVNNTGDVQTAAILGSYVSPHRIRDQRVIRWLETYRDMLDGFKLHHPRVFFDIERGQILTEAMQNGDIPNMELVPKQVMIRCNYCNKPVVPEEELGLAEQAKWKPTTCSNCQRALPRCSVCLLTLNIIPDAAREIELTIAPHKDTIDDAIVICQTCRHGGHASHLMEWFFGEGERSRGVCPVADCDCRCSDEM</sequence>
<evidence type="ECO:0000259" key="5">
    <source>
        <dbReference type="Pfam" id="PF17034"/>
    </source>
</evidence>
<dbReference type="InterPro" id="IPR015943">
    <property type="entry name" value="WD40/YVTN_repeat-like_dom_sf"/>
</dbReference>
<dbReference type="EMBL" id="MU151124">
    <property type="protein sequence ID" value="KAF9449641.1"/>
    <property type="molecule type" value="Genomic_DNA"/>
</dbReference>
<comment type="caution">
    <text evidence="7">The sequence shown here is derived from an EMBL/GenBank/DDBJ whole genome shotgun (WGS) entry which is preliminary data.</text>
</comment>
<dbReference type="Proteomes" id="UP000807342">
    <property type="component" value="Unassembled WGS sequence"/>
</dbReference>
<dbReference type="PANTHER" id="PTHR16453">
    <property type="entry name" value="WD40 DOMAIN-CONTAINING PROTEIN MIO FAMILY MEMBER"/>
    <property type="match status" value="1"/>
</dbReference>
<evidence type="ECO:0000313" key="7">
    <source>
        <dbReference type="EMBL" id="KAF9449641.1"/>
    </source>
</evidence>
<dbReference type="InterPro" id="IPR031488">
    <property type="entry name" value="Zn_ribbon_mio"/>
</dbReference>
<dbReference type="SUPFAM" id="SSF50978">
    <property type="entry name" value="WD40 repeat-like"/>
    <property type="match status" value="1"/>
</dbReference>
<dbReference type="Gene3D" id="2.130.10.10">
    <property type="entry name" value="YVTN repeat-like/Quinoprotein amine dehydrogenase"/>
    <property type="match status" value="2"/>
</dbReference>
<dbReference type="OrthoDB" id="341486at2759"/>
<evidence type="ECO:0000256" key="1">
    <source>
        <dbReference type="ARBA" id="ARBA00009713"/>
    </source>
</evidence>
<feature type="compositionally biased region" description="Polar residues" evidence="4">
    <location>
        <begin position="567"/>
        <end position="581"/>
    </location>
</feature>
<evidence type="ECO:0000313" key="8">
    <source>
        <dbReference type="Proteomes" id="UP000807342"/>
    </source>
</evidence>
<dbReference type="Pfam" id="PF21719">
    <property type="entry name" value="MIOS_a-sol"/>
    <property type="match status" value="1"/>
</dbReference>
<dbReference type="GO" id="GO:1904263">
    <property type="term" value="P:positive regulation of TORC1 signaling"/>
    <property type="evidence" value="ECO:0007669"/>
    <property type="project" value="TreeGrafter"/>
</dbReference>
<dbReference type="Pfam" id="PF17034">
    <property type="entry name" value="zinc_ribbon_16"/>
    <property type="match status" value="1"/>
</dbReference>
<comment type="similarity">
    <text evidence="1">Belongs to the WD repeat mio family.</text>
</comment>
<feature type="region of interest" description="Disordered" evidence="4">
    <location>
        <begin position="472"/>
        <end position="615"/>
    </location>
</feature>
<evidence type="ECO:0000256" key="3">
    <source>
        <dbReference type="ARBA" id="ARBA00022737"/>
    </source>
</evidence>
<dbReference type="AlphaFoldDB" id="A0A9P5XI48"/>
<evidence type="ECO:0000259" key="6">
    <source>
        <dbReference type="Pfam" id="PF21719"/>
    </source>
</evidence>
<reference evidence="7" key="1">
    <citation type="submission" date="2020-11" db="EMBL/GenBank/DDBJ databases">
        <authorList>
            <consortium name="DOE Joint Genome Institute"/>
            <person name="Ahrendt S."/>
            <person name="Riley R."/>
            <person name="Andreopoulos W."/>
            <person name="Labutti K."/>
            <person name="Pangilinan J."/>
            <person name="Ruiz-Duenas F.J."/>
            <person name="Barrasa J.M."/>
            <person name="Sanchez-Garcia M."/>
            <person name="Camarero S."/>
            <person name="Miyauchi S."/>
            <person name="Serrano A."/>
            <person name="Linde D."/>
            <person name="Babiker R."/>
            <person name="Drula E."/>
            <person name="Ayuso-Fernandez I."/>
            <person name="Pacheco R."/>
            <person name="Padilla G."/>
            <person name="Ferreira P."/>
            <person name="Barriuso J."/>
            <person name="Kellner H."/>
            <person name="Castanera R."/>
            <person name="Alfaro M."/>
            <person name="Ramirez L."/>
            <person name="Pisabarro A.G."/>
            <person name="Kuo A."/>
            <person name="Tritt A."/>
            <person name="Lipzen A."/>
            <person name="He G."/>
            <person name="Yan M."/>
            <person name="Ng V."/>
            <person name="Cullen D."/>
            <person name="Martin F."/>
            <person name="Rosso M.-N."/>
            <person name="Henrissat B."/>
            <person name="Hibbett D."/>
            <person name="Martinez A.T."/>
            <person name="Grigoriev I.V."/>
        </authorList>
    </citation>
    <scope>NUCLEOTIDE SEQUENCE</scope>
    <source>
        <strain evidence="7">MF-IS2</strain>
    </source>
</reference>
<keyword evidence="3" id="KW-0677">Repeat</keyword>
<feature type="domain" description="GATOR2 complex protein MIO zinc-ribbon like" evidence="5">
    <location>
        <begin position="1031"/>
        <end position="1139"/>
    </location>
</feature>
<dbReference type="PANTHER" id="PTHR16453:SF9">
    <property type="entry name" value="GATOR COMPLEX PROTEIN MIOS"/>
    <property type="match status" value="1"/>
</dbReference>
<evidence type="ECO:0000256" key="2">
    <source>
        <dbReference type="ARBA" id="ARBA00022574"/>
    </source>
</evidence>
<accession>A0A9P5XI48</accession>
<gene>
    <name evidence="7" type="ORF">P691DRAFT_667071</name>
</gene>
<protein>
    <submittedName>
        <fullName evidence="7">Uncharacterized protein</fullName>
    </submittedName>
</protein>
<dbReference type="Pfam" id="PF21720">
    <property type="entry name" value="MIOS_WD40"/>
    <property type="match status" value="2"/>
</dbReference>
<dbReference type="GO" id="GO:0005737">
    <property type="term" value="C:cytoplasm"/>
    <property type="evidence" value="ECO:0007669"/>
    <property type="project" value="TreeGrafter"/>
</dbReference>
<feature type="domain" description="MIOS-like alpha-solenoid" evidence="6">
    <location>
        <begin position="769"/>
        <end position="908"/>
    </location>
</feature>
<feature type="compositionally biased region" description="Basic and acidic residues" evidence="4">
    <location>
        <begin position="593"/>
        <end position="602"/>
    </location>
</feature>
<name>A0A9P5XI48_9AGAR</name>
<dbReference type="InterPro" id="IPR049092">
    <property type="entry name" value="MIOS_a-sol"/>
</dbReference>
<dbReference type="InterPro" id="IPR036322">
    <property type="entry name" value="WD40_repeat_dom_sf"/>
</dbReference>